<gene>
    <name evidence="1" type="ORF">XD93_0306</name>
</gene>
<protein>
    <submittedName>
        <fullName evidence="1">Uncharacterized protein</fullName>
    </submittedName>
</protein>
<reference evidence="2" key="1">
    <citation type="journal article" date="2015" name="MBio">
        <title>Genome-Resolved Metagenomic Analysis Reveals Roles for Candidate Phyla and Other Microbial Community Members in Biogeochemical Transformations in Oil Reservoirs.</title>
        <authorList>
            <person name="Hu P."/>
            <person name="Tom L."/>
            <person name="Singh A."/>
            <person name="Thomas B.C."/>
            <person name="Baker B.J."/>
            <person name="Piceno Y.M."/>
            <person name="Andersen G.L."/>
            <person name="Banfield J.F."/>
        </authorList>
    </citation>
    <scope>NUCLEOTIDE SEQUENCE [LARGE SCALE GENOMIC DNA]</scope>
</reference>
<evidence type="ECO:0000313" key="1">
    <source>
        <dbReference type="EMBL" id="KUK77467.1"/>
    </source>
</evidence>
<dbReference type="EMBL" id="LGGO01000030">
    <property type="protein sequence ID" value="KUK77467.1"/>
    <property type="molecule type" value="Genomic_DNA"/>
</dbReference>
<proteinExistence type="predicted"/>
<dbReference type="Proteomes" id="UP000053904">
    <property type="component" value="Unassembled WGS sequence"/>
</dbReference>
<accession>A0A124FXA9</accession>
<organism evidence="1 2">
    <name type="scientific">candidate division WS6 bacterium 34_10</name>
    <dbReference type="NCBI Taxonomy" id="1641389"/>
    <lineage>
        <taxon>Bacteria</taxon>
        <taxon>Candidatus Dojkabacteria</taxon>
    </lineage>
</organism>
<evidence type="ECO:0000313" key="2">
    <source>
        <dbReference type="Proteomes" id="UP000053904"/>
    </source>
</evidence>
<comment type="caution">
    <text evidence="1">The sequence shown here is derived from an EMBL/GenBank/DDBJ whole genome shotgun (WGS) entry which is preliminary data.</text>
</comment>
<name>A0A124FXA9_9BACT</name>
<dbReference type="AlphaFoldDB" id="A0A124FXA9"/>
<sequence length="109" mass="12511">MNDDKNNQKQFFIDTIAKFCDKCGSAYSVDDLELIQDTPISSIIHFSCSNCKASHIATFLKPMGVSNRTPINTDLEVEEIKKFAKREETSTDEILKLYLYLKENQKVRV</sequence>